<keyword evidence="5" id="KW-0333">Golgi apparatus</keyword>
<organism evidence="8 9">
    <name type="scientific">Eptatretus burgeri</name>
    <name type="common">Inshore hagfish</name>
    <dbReference type="NCBI Taxonomy" id="7764"/>
    <lineage>
        <taxon>Eukaryota</taxon>
        <taxon>Metazoa</taxon>
        <taxon>Chordata</taxon>
        <taxon>Craniata</taxon>
        <taxon>Vertebrata</taxon>
        <taxon>Cyclostomata</taxon>
        <taxon>Myxini</taxon>
        <taxon>Myxiniformes</taxon>
        <taxon>Myxinidae</taxon>
        <taxon>Eptatretinae</taxon>
        <taxon>Eptatretus</taxon>
    </lineage>
</organism>
<dbReference type="InterPro" id="IPR013041">
    <property type="entry name" value="Clathrin_app_Ig-like_sf"/>
</dbReference>
<dbReference type="InterPro" id="IPR008152">
    <property type="entry name" value="Clathrin_a/b/g-adaptin_app_Ig"/>
</dbReference>
<evidence type="ECO:0000313" key="8">
    <source>
        <dbReference type="Ensembl" id="ENSEBUP00000025724.1"/>
    </source>
</evidence>
<sequence>MGQQFAPFPKANDHSSTAVSVFMTHSLPLAPQPGVALLSMPVSTTTTPGKDSLITSTDLQNLAISTMCPNAFGINTFGNSQASCSPSSVSVAAPRSGSSLVPESSMGGLKALTELDELGAAMLQQALPTASLQVKWPSPQAKRTLRDLQKRTSPPVTLSSLVGSPHGSPTATSCSPPTMGVLPHEGLLLNVIVPLESIQPSSIPPMTVYDKGGVRVLMHFARDCPPGRPDVLVVVVSTMSAAPWPLSQISFQAAVPKSMRVKLQAPSGTDLPAYNPVSSPAAVTQIMLLVNPHKEKVRLRYKLFYRLGTEDIVEMGEVNSFPPPESWGNLKHLEF</sequence>
<evidence type="ECO:0000256" key="3">
    <source>
        <dbReference type="ARBA" id="ARBA00022448"/>
    </source>
</evidence>
<dbReference type="SUPFAM" id="SSF49348">
    <property type="entry name" value="Clathrin adaptor appendage domain"/>
    <property type="match status" value="1"/>
</dbReference>
<dbReference type="GO" id="GO:0006893">
    <property type="term" value="P:Golgi to plasma membrane transport"/>
    <property type="evidence" value="ECO:0007669"/>
    <property type="project" value="TreeGrafter"/>
</dbReference>
<dbReference type="Pfam" id="PF02883">
    <property type="entry name" value="Alpha_adaptinC2"/>
    <property type="match status" value="1"/>
</dbReference>
<evidence type="ECO:0000256" key="2">
    <source>
        <dbReference type="ARBA" id="ARBA00004555"/>
    </source>
</evidence>
<feature type="domain" description="GAE" evidence="7">
    <location>
        <begin position="201"/>
        <end position="322"/>
    </location>
</feature>
<dbReference type="SMART" id="SM00809">
    <property type="entry name" value="Alpha_adaptinC2"/>
    <property type="match status" value="1"/>
</dbReference>
<dbReference type="Proteomes" id="UP000694388">
    <property type="component" value="Unplaced"/>
</dbReference>
<dbReference type="GO" id="GO:0010008">
    <property type="term" value="C:endosome membrane"/>
    <property type="evidence" value="ECO:0007669"/>
    <property type="project" value="UniProtKB-SubCell"/>
</dbReference>
<evidence type="ECO:0000259" key="7">
    <source>
        <dbReference type="PROSITE" id="PS50180"/>
    </source>
</evidence>
<feature type="compositionally biased region" description="Polar residues" evidence="6">
    <location>
        <begin position="151"/>
        <end position="176"/>
    </location>
</feature>
<dbReference type="GO" id="GO:0034394">
    <property type="term" value="P:protein localization to cell surface"/>
    <property type="evidence" value="ECO:0007669"/>
    <property type="project" value="TreeGrafter"/>
</dbReference>
<dbReference type="GO" id="GO:0006886">
    <property type="term" value="P:intracellular protein transport"/>
    <property type="evidence" value="ECO:0007669"/>
    <property type="project" value="InterPro"/>
</dbReference>
<dbReference type="InterPro" id="IPR027422">
    <property type="entry name" value="GGA1-3"/>
</dbReference>
<dbReference type="PANTHER" id="PTHR45905:SF1">
    <property type="entry name" value="GOLGI-LOCALIZED, GAMMA-ADAPTIN EAR CONTAINING, ARF BINDING PROTEIN"/>
    <property type="match status" value="1"/>
</dbReference>
<dbReference type="GO" id="GO:0005802">
    <property type="term" value="C:trans-Golgi network"/>
    <property type="evidence" value="ECO:0007669"/>
    <property type="project" value="InterPro"/>
</dbReference>
<evidence type="ECO:0000256" key="1">
    <source>
        <dbReference type="ARBA" id="ARBA00004481"/>
    </source>
</evidence>
<evidence type="ECO:0000256" key="5">
    <source>
        <dbReference type="ARBA" id="ARBA00023034"/>
    </source>
</evidence>
<protein>
    <recommendedName>
        <fullName evidence="7">GAE domain-containing protein</fullName>
    </recommendedName>
</protein>
<reference evidence="8" key="1">
    <citation type="submission" date="2025-08" db="UniProtKB">
        <authorList>
            <consortium name="Ensembl"/>
        </authorList>
    </citation>
    <scope>IDENTIFICATION</scope>
</reference>
<evidence type="ECO:0000256" key="6">
    <source>
        <dbReference type="SAM" id="MobiDB-lite"/>
    </source>
</evidence>
<reference evidence="8" key="2">
    <citation type="submission" date="2025-09" db="UniProtKB">
        <authorList>
            <consortium name="Ensembl"/>
        </authorList>
    </citation>
    <scope>IDENTIFICATION</scope>
</reference>
<keyword evidence="9" id="KW-1185">Reference proteome</keyword>
<keyword evidence="4" id="KW-0653">Protein transport</keyword>
<feature type="region of interest" description="Disordered" evidence="6">
    <location>
        <begin position="143"/>
        <end position="176"/>
    </location>
</feature>
<dbReference type="PROSITE" id="PS50180">
    <property type="entry name" value="GAE"/>
    <property type="match status" value="1"/>
</dbReference>
<proteinExistence type="predicted"/>
<dbReference type="Gene3D" id="2.60.40.1230">
    <property type="match status" value="1"/>
</dbReference>
<dbReference type="Ensembl" id="ENSEBUT00000026300.1">
    <property type="protein sequence ID" value="ENSEBUP00000025724.1"/>
    <property type="gene ID" value="ENSEBUG00000015851.1"/>
</dbReference>
<dbReference type="PANTHER" id="PTHR45905">
    <property type="entry name" value="GOLGI-LOCALIZED, GAMMA-ADAPTIN EAR CONTAINING, ARF BINDING PROTEIN"/>
    <property type="match status" value="1"/>
</dbReference>
<evidence type="ECO:0000256" key="4">
    <source>
        <dbReference type="ARBA" id="ARBA00022927"/>
    </source>
</evidence>
<keyword evidence="3" id="KW-0813">Transport</keyword>
<name>A0A8C4R8M5_EPTBU</name>
<dbReference type="InterPro" id="IPR008153">
    <property type="entry name" value="GAE_dom"/>
</dbReference>
<comment type="subcellular location">
    <subcellularLocation>
        <location evidence="1">Endosome membrane</location>
        <topology evidence="1">Peripheral membrane protein</topology>
    </subcellularLocation>
    <subcellularLocation>
        <location evidence="2">Golgi apparatus</location>
    </subcellularLocation>
</comment>
<evidence type="ECO:0000313" key="9">
    <source>
        <dbReference type="Proteomes" id="UP000694388"/>
    </source>
</evidence>
<accession>A0A8C4R8M5</accession>
<dbReference type="AlphaFoldDB" id="A0A8C4R8M5"/>
<dbReference type="GO" id="GO:0031267">
    <property type="term" value="F:small GTPase binding"/>
    <property type="evidence" value="ECO:0007669"/>
    <property type="project" value="InterPro"/>
</dbReference>
<dbReference type="FunFam" id="2.60.40.1230:FF:000001">
    <property type="entry name" value="ADP-ribosylation factor-binding protein GGA1 isoform 1"/>
    <property type="match status" value="1"/>
</dbReference>
<dbReference type="GeneTree" id="ENSGT00940000156448"/>